<proteinExistence type="predicted"/>
<gene>
    <name evidence="1" type="ORF">BC938DRAFT_471190</name>
</gene>
<name>A0A433Q8N3_9FUNG</name>
<organism evidence="1 2">
    <name type="scientific">Jimgerdemannia flammicorona</name>
    <dbReference type="NCBI Taxonomy" id="994334"/>
    <lineage>
        <taxon>Eukaryota</taxon>
        <taxon>Fungi</taxon>
        <taxon>Fungi incertae sedis</taxon>
        <taxon>Mucoromycota</taxon>
        <taxon>Mucoromycotina</taxon>
        <taxon>Endogonomycetes</taxon>
        <taxon>Endogonales</taxon>
        <taxon>Endogonaceae</taxon>
        <taxon>Jimgerdemannia</taxon>
    </lineage>
</organism>
<sequence>MYKQVQQLVSSQERRCEDQDSDGRTRIGQKTNLIIDLSTGPRFEGFVVRFREVYPRVVPKIWTDEVKIMVGMRDMINRIIKTYTALPPKDYMKVLVFGCQVVCMYISNGGGRELCLLFWCMVVLRTGRDPVVPSSRRSVTSSRSEH</sequence>
<dbReference type="AlphaFoldDB" id="A0A433Q8N3"/>
<evidence type="ECO:0000313" key="2">
    <source>
        <dbReference type="Proteomes" id="UP000274822"/>
    </source>
</evidence>
<dbReference type="EMBL" id="RBNJ01011178">
    <property type="protein sequence ID" value="RUS26135.1"/>
    <property type="molecule type" value="Genomic_DNA"/>
</dbReference>
<keyword evidence="2" id="KW-1185">Reference proteome</keyword>
<protein>
    <submittedName>
        <fullName evidence="1">Uncharacterized protein</fullName>
    </submittedName>
</protein>
<reference evidence="1 2" key="1">
    <citation type="journal article" date="2018" name="New Phytol.">
        <title>Phylogenomics of Endogonaceae and evolution of mycorrhizas within Mucoromycota.</title>
        <authorList>
            <person name="Chang Y."/>
            <person name="Desiro A."/>
            <person name="Na H."/>
            <person name="Sandor L."/>
            <person name="Lipzen A."/>
            <person name="Clum A."/>
            <person name="Barry K."/>
            <person name="Grigoriev I.V."/>
            <person name="Martin F.M."/>
            <person name="Stajich J.E."/>
            <person name="Smith M.E."/>
            <person name="Bonito G."/>
            <person name="Spatafora J.W."/>
        </authorList>
    </citation>
    <scope>NUCLEOTIDE SEQUENCE [LARGE SCALE GENOMIC DNA]</scope>
    <source>
        <strain evidence="1 2">AD002</strain>
    </source>
</reference>
<comment type="caution">
    <text evidence="1">The sequence shown here is derived from an EMBL/GenBank/DDBJ whole genome shotgun (WGS) entry which is preliminary data.</text>
</comment>
<accession>A0A433Q8N3</accession>
<dbReference type="Proteomes" id="UP000274822">
    <property type="component" value="Unassembled WGS sequence"/>
</dbReference>
<evidence type="ECO:0000313" key="1">
    <source>
        <dbReference type="EMBL" id="RUS26135.1"/>
    </source>
</evidence>